<evidence type="ECO:0000256" key="1">
    <source>
        <dbReference type="ARBA" id="ARBA00004370"/>
    </source>
</evidence>
<keyword evidence="6" id="KW-0472">Membrane</keyword>
<evidence type="ECO:0000256" key="9">
    <source>
        <dbReference type="SAM" id="SignalP"/>
    </source>
</evidence>
<feature type="domain" description="POTRA" evidence="10">
    <location>
        <begin position="39"/>
        <end position="113"/>
    </location>
</feature>
<keyword evidence="12" id="KW-1185">Reference proteome</keyword>
<dbReference type="Pfam" id="PF07244">
    <property type="entry name" value="POTRA"/>
    <property type="match status" value="4"/>
</dbReference>
<dbReference type="PROSITE" id="PS51779">
    <property type="entry name" value="POTRA"/>
    <property type="match status" value="3"/>
</dbReference>
<dbReference type="PIRSF" id="PIRSF006076">
    <property type="entry name" value="OM_assembly_OMP85"/>
    <property type="match status" value="1"/>
</dbReference>
<dbReference type="PANTHER" id="PTHR12815">
    <property type="entry name" value="SORTING AND ASSEMBLY MACHINERY SAMM50 PROTEIN FAMILY MEMBER"/>
    <property type="match status" value="1"/>
</dbReference>
<keyword evidence="3" id="KW-0812">Transmembrane</keyword>
<dbReference type="GO" id="GO:0009279">
    <property type="term" value="C:cell outer membrane"/>
    <property type="evidence" value="ECO:0007669"/>
    <property type="project" value="UniProtKB-UniRule"/>
</dbReference>
<organism evidence="11 12">
    <name type="scientific">Phaeocystidibacter marisrubri</name>
    <dbReference type="NCBI Taxonomy" id="1577780"/>
    <lineage>
        <taxon>Bacteria</taxon>
        <taxon>Pseudomonadati</taxon>
        <taxon>Bacteroidota</taxon>
        <taxon>Flavobacteriia</taxon>
        <taxon>Flavobacteriales</taxon>
        <taxon>Phaeocystidibacteraceae</taxon>
        <taxon>Phaeocystidibacter</taxon>
    </lineage>
</organism>
<dbReference type="AlphaFoldDB" id="A0A6L3ZCU2"/>
<dbReference type="Proteomes" id="UP000484164">
    <property type="component" value="Unassembled WGS sequence"/>
</dbReference>
<keyword evidence="2" id="KW-1134">Transmembrane beta strand</keyword>
<sequence length="817" mass="92169">MYMIKKSLSLFIALIAFTVNLSAQIGNSGDIQLFPGTRYEIGGITVTGADNLDPTVIQLLSGLTVGDKITIPGNELSDAVKKLWDQKLFADVRIVVVQKTGSVIFLEIRLMELPRLSRFYFVGVKKSKQDDLREELKLSRGTIITDNLIITSENRINKLFRDKGYLNVTSNIEVELDSSTVGTATLRIEVNPGERIKIANINFFGNEHFDDGDLRGEMEETKRYAWFNVFRSSKFIRHDYQADLRAVVDFYNAQGYRDARVVTDSVYQISPDRVMIDVTIEEGPKYYFRNITFLGNSKYPTELLRRVLQIEKGDVYDSERLNERVSFDPDGNDLASIYLDNGYLFSNVTPVEVRIENDSIDIEIRIREGRQATINSVKVSGNDRTNDHVIYRELRTRPGDLFSRSDIQRTIRELAQLGYFDARSIGVNPVPDPQTGTVDLEYTVVEQSTSQLELQGGWGAGQIVGTLGLSFNNFSARNMFKADEWAPLPSGDGQTINLRAQASGRYFQSYSASFTEPWLGGQKPRSLTTSIYHNINQSIAVGGYKISITGVNVGMGTRLKWPDDYFTAYVGAEMRIFNSRQYNLLPDGISRNFNMSFTLKRDNRDIPIFPTRGSSFSFTLEATPWFKSTEAGIADQPASEKYDWIEYHKWKFNADWYTEIAKNTVFRGYAEFGFLGSYTDDYGLSPFERFFVGGDGLQNFSIDGREIVGLRGYPNLSLSSSGGDPLFNKFTFELRYLISPNPSAQIFALSFLEAGNSFSNFEEFRPFNLKRSAGVGVRIFMPMFGLLGVDLGYGFDPVGNVGSPSGWQTHFVIGQQF</sequence>
<keyword evidence="4 9" id="KW-0732">Signal</keyword>
<evidence type="ECO:0000313" key="12">
    <source>
        <dbReference type="Proteomes" id="UP000484164"/>
    </source>
</evidence>
<feature type="domain" description="POTRA" evidence="10">
    <location>
        <begin position="372"/>
        <end position="447"/>
    </location>
</feature>
<evidence type="ECO:0000256" key="2">
    <source>
        <dbReference type="ARBA" id="ARBA00022452"/>
    </source>
</evidence>
<feature type="chain" id="PRO_5027031016" description="Outer membrane protein assembly factor BamA" evidence="9">
    <location>
        <begin position="24"/>
        <end position="817"/>
    </location>
</feature>
<evidence type="ECO:0000256" key="5">
    <source>
        <dbReference type="ARBA" id="ARBA00022737"/>
    </source>
</evidence>
<dbReference type="Gene3D" id="2.40.160.50">
    <property type="entry name" value="membrane protein fhac: a member of the omp85/tpsb transporter family"/>
    <property type="match status" value="1"/>
</dbReference>
<dbReference type="OrthoDB" id="9802086at2"/>
<accession>A0A6L3ZCU2</accession>
<dbReference type="InterPro" id="IPR000184">
    <property type="entry name" value="Bac_surfAg_D15"/>
</dbReference>
<evidence type="ECO:0000313" key="11">
    <source>
        <dbReference type="EMBL" id="KAB2815281.1"/>
    </source>
</evidence>
<proteinExistence type="predicted"/>
<evidence type="ECO:0000256" key="3">
    <source>
        <dbReference type="ARBA" id="ARBA00022692"/>
    </source>
</evidence>
<evidence type="ECO:0000256" key="4">
    <source>
        <dbReference type="ARBA" id="ARBA00022729"/>
    </source>
</evidence>
<comment type="caution">
    <text evidence="11">The sequence shown here is derived from an EMBL/GenBank/DDBJ whole genome shotgun (WGS) entry which is preliminary data.</text>
</comment>
<feature type="domain" description="POTRA" evidence="10">
    <location>
        <begin position="286"/>
        <end position="369"/>
    </location>
</feature>
<protein>
    <recommendedName>
        <fullName evidence="8">Outer membrane protein assembly factor BamA</fullName>
    </recommendedName>
</protein>
<dbReference type="EMBL" id="WBVQ01000003">
    <property type="protein sequence ID" value="KAB2815281.1"/>
    <property type="molecule type" value="Genomic_DNA"/>
</dbReference>
<gene>
    <name evidence="11" type="primary">bamA</name>
    <name evidence="11" type="ORF">F8C82_14410</name>
</gene>
<evidence type="ECO:0000256" key="8">
    <source>
        <dbReference type="NCBIfam" id="TIGR03303"/>
    </source>
</evidence>
<dbReference type="Gene3D" id="3.10.20.310">
    <property type="entry name" value="membrane protein fhac"/>
    <property type="match status" value="5"/>
</dbReference>
<dbReference type="InterPro" id="IPR023707">
    <property type="entry name" value="OM_assembly_BamA"/>
</dbReference>
<reference evidence="11 12" key="1">
    <citation type="submission" date="2019-10" db="EMBL/GenBank/DDBJ databases">
        <title>Genome sequence of Phaeocystidibacter marisrubri JCM30614 (type strain).</title>
        <authorList>
            <person name="Bowman J.P."/>
        </authorList>
    </citation>
    <scope>NUCLEOTIDE SEQUENCE [LARGE SCALE GENOMIC DNA]</scope>
    <source>
        <strain evidence="11 12">JCM 30614</strain>
    </source>
</reference>
<dbReference type="InterPro" id="IPR039910">
    <property type="entry name" value="D15-like"/>
</dbReference>
<comment type="subcellular location">
    <subcellularLocation>
        <location evidence="1">Membrane</location>
    </subcellularLocation>
</comment>
<keyword evidence="5" id="KW-0677">Repeat</keyword>
<dbReference type="GO" id="GO:0071709">
    <property type="term" value="P:membrane assembly"/>
    <property type="evidence" value="ECO:0007669"/>
    <property type="project" value="InterPro"/>
</dbReference>
<keyword evidence="7" id="KW-0998">Cell outer membrane</keyword>
<evidence type="ECO:0000256" key="6">
    <source>
        <dbReference type="ARBA" id="ARBA00023136"/>
    </source>
</evidence>
<evidence type="ECO:0000256" key="7">
    <source>
        <dbReference type="ARBA" id="ARBA00023237"/>
    </source>
</evidence>
<dbReference type="PANTHER" id="PTHR12815:SF47">
    <property type="entry name" value="TRANSLOCATION AND ASSEMBLY MODULE SUBUNIT TAMA"/>
    <property type="match status" value="1"/>
</dbReference>
<name>A0A6L3ZCU2_9FLAO</name>
<dbReference type="NCBIfam" id="TIGR03303">
    <property type="entry name" value="OM_YaeT"/>
    <property type="match status" value="1"/>
</dbReference>
<feature type="signal peptide" evidence="9">
    <location>
        <begin position="1"/>
        <end position="23"/>
    </location>
</feature>
<dbReference type="InterPro" id="IPR010827">
    <property type="entry name" value="BamA/TamA_POTRA"/>
</dbReference>
<dbReference type="Pfam" id="PF01103">
    <property type="entry name" value="Omp85"/>
    <property type="match status" value="1"/>
</dbReference>
<evidence type="ECO:0000259" key="10">
    <source>
        <dbReference type="PROSITE" id="PS51779"/>
    </source>
</evidence>
<dbReference type="InterPro" id="IPR034746">
    <property type="entry name" value="POTRA"/>
</dbReference>